<evidence type="ECO:0000256" key="4">
    <source>
        <dbReference type="ARBA" id="ARBA00008773"/>
    </source>
</evidence>
<evidence type="ECO:0000256" key="18">
    <source>
        <dbReference type="ARBA" id="ARBA00023326"/>
    </source>
</evidence>
<evidence type="ECO:0000256" key="20">
    <source>
        <dbReference type="ARBA" id="ARBA00032134"/>
    </source>
</evidence>
<evidence type="ECO:0000256" key="14">
    <source>
        <dbReference type="ARBA" id="ARBA00023180"/>
    </source>
</evidence>
<evidence type="ECO:0000256" key="10">
    <source>
        <dbReference type="ARBA" id="ARBA00022622"/>
    </source>
</evidence>
<keyword evidence="18" id="KW-0624">Polysaccharide degradation</keyword>
<evidence type="ECO:0000256" key="15">
    <source>
        <dbReference type="ARBA" id="ARBA00023277"/>
    </source>
</evidence>
<dbReference type="Pfam" id="PF00332">
    <property type="entry name" value="Glyco_hydro_17"/>
    <property type="match status" value="1"/>
</dbReference>
<keyword evidence="16" id="KW-0449">Lipoprotein</keyword>
<keyword evidence="7" id="KW-1003">Cell membrane</keyword>
<dbReference type="AlphaFoldDB" id="A0A8H4UBZ0"/>
<feature type="chain" id="PRO_5034363964" description="Probable glucan endo-1,3-beta-glucosidase eglC" evidence="23">
    <location>
        <begin position="24"/>
        <end position="544"/>
    </location>
</feature>
<evidence type="ECO:0000256" key="2">
    <source>
        <dbReference type="ARBA" id="ARBA00004191"/>
    </source>
</evidence>
<comment type="similarity">
    <text evidence="4 22">Belongs to the glycosyl hydrolase 17 family.</text>
</comment>
<feature type="signal peptide" evidence="23">
    <location>
        <begin position="1"/>
        <end position="23"/>
    </location>
</feature>
<gene>
    <name evidence="24" type="ORF">FSARC_264</name>
</gene>
<dbReference type="InterPro" id="IPR000490">
    <property type="entry name" value="Glyco_hydro_17"/>
</dbReference>
<dbReference type="GO" id="GO:0000272">
    <property type="term" value="P:polysaccharide catabolic process"/>
    <property type="evidence" value="ECO:0007669"/>
    <property type="project" value="UniProtKB-KW"/>
</dbReference>
<proteinExistence type="inferred from homology"/>
<evidence type="ECO:0000256" key="22">
    <source>
        <dbReference type="RuleBase" id="RU004335"/>
    </source>
</evidence>
<dbReference type="GO" id="GO:0009277">
    <property type="term" value="C:fungal-type cell wall"/>
    <property type="evidence" value="ECO:0007669"/>
    <property type="project" value="TreeGrafter"/>
</dbReference>
<evidence type="ECO:0000256" key="7">
    <source>
        <dbReference type="ARBA" id="ARBA00022475"/>
    </source>
</evidence>
<dbReference type="PANTHER" id="PTHR16631:SF13">
    <property type="entry name" value="GLUCAN ENDO-1,3-BETA-GLUCOSIDASE EGLC-RELATED"/>
    <property type="match status" value="1"/>
</dbReference>
<dbReference type="GO" id="GO:0005576">
    <property type="term" value="C:extracellular region"/>
    <property type="evidence" value="ECO:0007669"/>
    <property type="project" value="TreeGrafter"/>
</dbReference>
<evidence type="ECO:0000256" key="13">
    <source>
        <dbReference type="ARBA" id="ARBA00023136"/>
    </source>
</evidence>
<evidence type="ECO:0000256" key="12">
    <source>
        <dbReference type="ARBA" id="ARBA00022801"/>
    </source>
</evidence>
<keyword evidence="10" id="KW-0336">GPI-anchor</keyword>
<comment type="catalytic activity">
    <reaction evidence="1">
        <text>Hydrolysis of (1-&gt;3)-beta-D-glucosidic linkages in (1-&gt;3)-beta-D-glucans.</text>
        <dbReference type="EC" id="3.2.1.39"/>
    </reaction>
</comment>
<keyword evidence="8" id="KW-0134">Cell wall</keyword>
<dbReference type="EMBL" id="JABEXW010000020">
    <property type="protein sequence ID" value="KAF4973439.1"/>
    <property type="molecule type" value="Genomic_DNA"/>
</dbReference>
<comment type="caution">
    <text evidence="24">The sequence shown here is derived from an EMBL/GenBank/DDBJ whole genome shotgun (WGS) entry which is preliminary data.</text>
</comment>
<dbReference type="GO" id="GO:0009986">
    <property type="term" value="C:cell surface"/>
    <property type="evidence" value="ECO:0007669"/>
    <property type="project" value="TreeGrafter"/>
</dbReference>
<keyword evidence="25" id="KW-1185">Reference proteome</keyword>
<evidence type="ECO:0000256" key="23">
    <source>
        <dbReference type="SAM" id="SignalP"/>
    </source>
</evidence>
<reference evidence="24" key="2">
    <citation type="submission" date="2020-05" db="EMBL/GenBank/DDBJ databases">
        <authorList>
            <person name="Kim H.-S."/>
            <person name="Proctor R.H."/>
            <person name="Brown D.W."/>
        </authorList>
    </citation>
    <scope>NUCLEOTIDE SEQUENCE</scope>
    <source>
        <strain evidence="24">NRRL 20472</strain>
    </source>
</reference>
<evidence type="ECO:0000256" key="3">
    <source>
        <dbReference type="ARBA" id="ARBA00004609"/>
    </source>
</evidence>
<protein>
    <recommendedName>
        <fullName evidence="6">Probable glucan endo-1,3-beta-glucosidase eglC</fullName>
        <ecNumber evidence="5">3.2.1.39</ecNumber>
    </recommendedName>
    <alternativeName>
        <fullName evidence="20">Endo-1,3-beta-glucanase eglC</fullName>
    </alternativeName>
    <alternativeName>
        <fullName evidence="21">Laminarinase eglC</fullName>
    </alternativeName>
</protein>
<keyword evidence="13" id="KW-0472">Membrane</keyword>
<dbReference type="PANTHER" id="PTHR16631">
    <property type="entry name" value="GLUCAN 1,3-BETA-GLUCOSIDASE"/>
    <property type="match status" value="1"/>
</dbReference>
<evidence type="ECO:0000256" key="11">
    <source>
        <dbReference type="ARBA" id="ARBA00022729"/>
    </source>
</evidence>
<dbReference type="SUPFAM" id="SSF51445">
    <property type="entry name" value="(Trans)glycosidases"/>
    <property type="match status" value="1"/>
</dbReference>
<keyword evidence="9" id="KW-0964">Secreted</keyword>
<reference evidence="24" key="1">
    <citation type="journal article" date="2020" name="BMC Genomics">
        <title>Correction to: Identification and distribution of gene clusters required for synthesis of sphingolipid metabolism inhibitors in diverse species of the filamentous fungus Fusarium.</title>
        <authorList>
            <person name="Kim H.S."/>
            <person name="Lohmar J.M."/>
            <person name="Busman M."/>
            <person name="Brown D.W."/>
            <person name="Naumann T.A."/>
            <person name="Divon H.H."/>
            <person name="Lysoe E."/>
            <person name="Uhlig S."/>
            <person name="Proctor R.H."/>
        </authorList>
    </citation>
    <scope>NUCLEOTIDE SEQUENCE</scope>
    <source>
        <strain evidence="24">NRRL 20472</strain>
    </source>
</reference>
<evidence type="ECO:0000256" key="9">
    <source>
        <dbReference type="ARBA" id="ARBA00022525"/>
    </source>
</evidence>
<comment type="function">
    <text evidence="19">Glucanases play a role in cell expansion during growth, in cell-cell fusion during mating, and in spore release during sporulation. This enzyme may be involved in beta-glucan degradation and also function biosynthetically as a transglycosylase.</text>
</comment>
<dbReference type="GO" id="GO:0071555">
    <property type="term" value="P:cell wall organization"/>
    <property type="evidence" value="ECO:0007669"/>
    <property type="project" value="UniProtKB-KW"/>
</dbReference>
<dbReference type="Proteomes" id="UP000622797">
    <property type="component" value="Unassembled WGS sequence"/>
</dbReference>
<keyword evidence="11 23" id="KW-0732">Signal</keyword>
<keyword evidence="15" id="KW-0119">Carbohydrate metabolism</keyword>
<dbReference type="Gene3D" id="3.20.20.80">
    <property type="entry name" value="Glycosidases"/>
    <property type="match status" value="1"/>
</dbReference>
<dbReference type="EC" id="3.2.1.39" evidence="5"/>
<keyword evidence="17" id="KW-0961">Cell wall biogenesis/degradation</keyword>
<keyword evidence="14" id="KW-0325">Glycoprotein</keyword>
<comment type="subcellular location">
    <subcellularLocation>
        <location evidence="3">Cell membrane</location>
        <topology evidence="3">Lipid-anchor</topology>
        <topology evidence="3">GPI-anchor</topology>
    </subcellularLocation>
    <subcellularLocation>
        <location evidence="2">Secreted</location>
        <location evidence="2">Cell wall</location>
    </subcellularLocation>
</comment>
<dbReference type="GO" id="GO:0042973">
    <property type="term" value="F:glucan endo-1,3-beta-D-glucosidase activity"/>
    <property type="evidence" value="ECO:0007669"/>
    <property type="project" value="UniProtKB-EC"/>
</dbReference>
<evidence type="ECO:0000256" key="1">
    <source>
        <dbReference type="ARBA" id="ARBA00000382"/>
    </source>
</evidence>
<dbReference type="GO" id="GO:0005886">
    <property type="term" value="C:plasma membrane"/>
    <property type="evidence" value="ECO:0007669"/>
    <property type="project" value="UniProtKB-SubCell"/>
</dbReference>
<dbReference type="InterPro" id="IPR050732">
    <property type="entry name" value="Beta-glucan_modifiers"/>
</dbReference>
<evidence type="ECO:0000256" key="5">
    <source>
        <dbReference type="ARBA" id="ARBA00012780"/>
    </source>
</evidence>
<evidence type="ECO:0000256" key="21">
    <source>
        <dbReference type="ARBA" id="ARBA00032906"/>
    </source>
</evidence>
<name>A0A8H4UBZ0_9HYPO</name>
<evidence type="ECO:0000256" key="17">
    <source>
        <dbReference type="ARBA" id="ARBA00023316"/>
    </source>
</evidence>
<organism evidence="24 25">
    <name type="scientific">Fusarium sarcochroum</name>
    <dbReference type="NCBI Taxonomy" id="1208366"/>
    <lineage>
        <taxon>Eukaryota</taxon>
        <taxon>Fungi</taxon>
        <taxon>Dikarya</taxon>
        <taxon>Ascomycota</taxon>
        <taxon>Pezizomycotina</taxon>
        <taxon>Sordariomycetes</taxon>
        <taxon>Hypocreomycetidae</taxon>
        <taxon>Hypocreales</taxon>
        <taxon>Nectriaceae</taxon>
        <taxon>Fusarium</taxon>
        <taxon>Fusarium lateritium species complex</taxon>
    </lineage>
</organism>
<evidence type="ECO:0000256" key="8">
    <source>
        <dbReference type="ARBA" id="ARBA00022512"/>
    </source>
</evidence>
<evidence type="ECO:0000256" key="6">
    <source>
        <dbReference type="ARBA" id="ARBA00019762"/>
    </source>
</evidence>
<evidence type="ECO:0000313" key="25">
    <source>
        <dbReference type="Proteomes" id="UP000622797"/>
    </source>
</evidence>
<keyword evidence="12" id="KW-0378">Hydrolase</keyword>
<dbReference type="GO" id="GO:0098552">
    <property type="term" value="C:side of membrane"/>
    <property type="evidence" value="ECO:0007669"/>
    <property type="project" value="UniProtKB-KW"/>
</dbReference>
<accession>A0A8H4UBZ0</accession>
<evidence type="ECO:0000256" key="19">
    <source>
        <dbReference type="ARBA" id="ARBA00025152"/>
    </source>
</evidence>
<sequence>MKFFGSISTLAVALLLLPGQALAGTYKGFSLGANRADGACKYEADWKKDFQTIKSWNKGFNAVRLYASSDCNTLVKAVPAAKATGMKLLVGVWATDDAHFGREKAALLKAIKQHGTTWIAAISVGSEDLYRKDITPQKLAQQIYDVRGMVRQYNKNLKVGHTDTWTAWVDGANDAVTKACDIAITNGFPYWQGVAIKDALRLKTFQNSYWNVKKHVKAVNSKAAVWVGETGWPTKGPNYQKAAATTASLKSYYNSVACWLWSQTDASGFWFTAFDSPQSSPEKIPDNTKSWFLPPDFTFTPDGPLQLGAVIPHPSRPTQTLASPRTDPSITLPEIQVLVETNHSHSNDVSRTAGVSLFAKFIETASASTDYEASRRHALEYGTVDHEVGSLGAPFTKKFLESIVETDGVKEHVQSGLFGNKTVYFVSGLRVTNTSFTVTKEKGSGYNISVSATGPTGPLPVEIGGSVSSGREKSKVDSYDTAPGIVFAYRLHAIRVKGSGGIKTEMFSHRTAFFTDSNEPDELEAVEVTAEVLGDDVEEAETAP</sequence>
<dbReference type="InterPro" id="IPR017853">
    <property type="entry name" value="GH"/>
</dbReference>
<evidence type="ECO:0000313" key="24">
    <source>
        <dbReference type="EMBL" id="KAF4973439.1"/>
    </source>
</evidence>
<evidence type="ECO:0000256" key="16">
    <source>
        <dbReference type="ARBA" id="ARBA00023288"/>
    </source>
</evidence>
<dbReference type="OrthoDB" id="1293114at2759"/>